<reference evidence="3" key="1">
    <citation type="submission" date="2018-05" db="EMBL/GenBank/DDBJ databases">
        <authorList>
            <person name="Lu D."/>
        </authorList>
    </citation>
    <scope>NUCLEOTIDE SEQUENCE [LARGE SCALE GENOMIC DNA]</scope>
    <source>
        <strain evidence="3">F01</strain>
    </source>
</reference>
<keyword evidence="1" id="KW-1133">Transmembrane helix</keyword>
<dbReference type="PIRSF" id="PIRSF026509">
    <property type="entry name" value="UCP026509"/>
    <property type="match status" value="1"/>
</dbReference>
<name>A0A2V3ZMJ2_9GAMM</name>
<evidence type="ECO:0000313" key="3">
    <source>
        <dbReference type="Proteomes" id="UP000253987"/>
    </source>
</evidence>
<feature type="transmembrane region" description="Helical" evidence="1">
    <location>
        <begin position="120"/>
        <end position="141"/>
    </location>
</feature>
<proteinExistence type="predicted"/>
<dbReference type="PANTHER" id="PTHR31721:SF4">
    <property type="entry name" value="OS06G0710300 PROTEIN"/>
    <property type="match status" value="1"/>
</dbReference>
<keyword evidence="3" id="KW-1185">Reference proteome</keyword>
<sequence>MNSLEKKFEQFLWHSRFLVLIAVLASLLGSLTLFVVGTMDIIQLVMATVNYYLGTSTEDIHEFLVTDIIIAIDIYLIAVVLLIFGLGIYRLFVSPIEASEESGRSHPFNVQSFDELKNKIVRVVILAVIIEFFRAVVDIRFLTPLDIIYLALSVLALAASLFLMGKSHINHHD</sequence>
<dbReference type="OrthoDB" id="9794066at2"/>
<feature type="transmembrane region" description="Helical" evidence="1">
    <location>
        <begin position="147"/>
        <end position="165"/>
    </location>
</feature>
<organism evidence="2 3">
    <name type="scientific">Marinobacter vulgaris</name>
    <dbReference type="NCBI Taxonomy" id="1928331"/>
    <lineage>
        <taxon>Bacteria</taxon>
        <taxon>Pseudomonadati</taxon>
        <taxon>Pseudomonadota</taxon>
        <taxon>Gammaproteobacteria</taxon>
        <taxon>Pseudomonadales</taxon>
        <taxon>Marinobacteraceae</taxon>
        <taxon>Marinobacter</taxon>
    </lineage>
</organism>
<dbReference type="AlphaFoldDB" id="A0A2V3ZMJ2"/>
<dbReference type="Pfam" id="PF03350">
    <property type="entry name" value="UPF0114"/>
    <property type="match status" value="1"/>
</dbReference>
<evidence type="ECO:0000256" key="1">
    <source>
        <dbReference type="SAM" id="Phobius"/>
    </source>
</evidence>
<feature type="transmembrane region" description="Helical" evidence="1">
    <location>
        <begin position="63"/>
        <end position="89"/>
    </location>
</feature>
<evidence type="ECO:0000313" key="2">
    <source>
        <dbReference type="EMBL" id="PXX92312.1"/>
    </source>
</evidence>
<keyword evidence="1" id="KW-0472">Membrane</keyword>
<protein>
    <recommendedName>
        <fullName evidence="4">YqhA family protein</fullName>
    </recommendedName>
</protein>
<dbReference type="InterPro" id="IPR005134">
    <property type="entry name" value="UPF0114"/>
</dbReference>
<dbReference type="EMBL" id="QFWX01000002">
    <property type="protein sequence ID" value="PXX92312.1"/>
    <property type="molecule type" value="Genomic_DNA"/>
</dbReference>
<gene>
    <name evidence="2" type="ORF">DIT71_03690</name>
</gene>
<dbReference type="PANTHER" id="PTHR31721">
    <property type="entry name" value="OS06G0710300 PROTEIN"/>
    <property type="match status" value="1"/>
</dbReference>
<reference evidence="2 3" key="2">
    <citation type="submission" date="2018-06" db="EMBL/GenBank/DDBJ databases">
        <title>Marinobactersediminissp. nov, a moderately halophilic bacterium isolated from marine solar saltern.</title>
        <authorList>
            <person name="Zhang Y."/>
        </authorList>
    </citation>
    <scope>NUCLEOTIDE SEQUENCE [LARGE SCALE GENOMIC DNA]</scope>
    <source>
        <strain evidence="2 3">F01</strain>
    </source>
</reference>
<accession>A0A2V3ZMJ2</accession>
<evidence type="ECO:0008006" key="4">
    <source>
        <dbReference type="Google" id="ProtNLM"/>
    </source>
</evidence>
<dbReference type="RefSeq" id="WP_114611865.1">
    <property type="nucleotide sequence ID" value="NZ_QFWX01000002.1"/>
</dbReference>
<dbReference type="Proteomes" id="UP000253987">
    <property type="component" value="Unassembled WGS sequence"/>
</dbReference>
<comment type="caution">
    <text evidence="2">The sequence shown here is derived from an EMBL/GenBank/DDBJ whole genome shotgun (WGS) entry which is preliminary data.</text>
</comment>
<keyword evidence="1" id="KW-0812">Transmembrane</keyword>